<dbReference type="CDD" id="cd06558">
    <property type="entry name" value="crotonase-like"/>
    <property type="match status" value="1"/>
</dbReference>
<dbReference type="InterPro" id="IPR001753">
    <property type="entry name" value="Enoyl-CoA_hydra/iso"/>
</dbReference>
<organism evidence="1 2">
    <name type="scientific">SAR86 cluster bacterium</name>
    <dbReference type="NCBI Taxonomy" id="2030880"/>
    <lineage>
        <taxon>Bacteria</taxon>
        <taxon>Pseudomonadati</taxon>
        <taxon>Pseudomonadota</taxon>
        <taxon>Gammaproteobacteria</taxon>
        <taxon>SAR86 cluster</taxon>
    </lineage>
</organism>
<dbReference type="PANTHER" id="PTHR11941">
    <property type="entry name" value="ENOYL-COA HYDRATASE-RELATED"/>
    <property type="match status" value="1"/>
</dbReference>
<dbReference type="Pfam" id="PF00378">
    <property type="entry name" value="ECH_1"/>
    <property type="match status" value="1"/>
</dbReference>
<dbReference type="GO" id="GO:0003824">
    <property type="term" value="F:catalytic activity"/>
    <property type="evidence" value="ECO:0007669"/>
    <property type="project" value="UniProtKB-ARBA"/>
</dbReference>
<dbReference type="PANTHER" id="PTHR11941:SF133">
    <property type="entry name" value="1,2-EPOXYPHENYLACETYL-COA ISOMERASE"/>
    <property type="match status" value="1"/>
</dbReference>
<dbReference type="InterPro" id="IPR029045">
    <property type="entry name" value="ClpP/crotonase-like_dom_sf"/>
</dbReference>
<dbReference type="GO" id="GO:0006635">
    <property type="term" value="P:fatty acid beta-oxidation"/>
    <property type="evidence" value="ECO:0007669"/>
    <property type="project" value="TreeGrafter"/>
</dbReference>
<accession>A0A368BR24</accession>
<evidence type="ECO:0000313" key="2">
    <source>
        <dbReference type="Proteomes" id="UP000253307"/>
    </source>
</evidence>
<dbReference type="SUPFAM" id="SSF52096">
    <property type="entry name" value="ClpP/crotonase"/>
    <property type="match status" value="1"/>
</dbReference>
<dbReference type="EMBL" id="QOPE01000037">
    <property type="protein sequence ID" value="RCL39743.1"/>
    <property type="molecule type" value="Genomic_DNA"/>
</dbReference>
<evidence type="ECO:0000313" key="1">
    <source>
        <dbReference type="EMBL" id="RCL39743.1"/>
    </source>
</evidence>
<proteinExistence type="predicted"/>
<name>A0A368BR24_9GAMM</name>
<dbReference type="Gene3D" id="3.90.226.10">
    <property type="entry name" value="2-enoyl-CoA Hydratase, Chain A, domain 1"/>
    <property type="match status" value="1"/>
</dbReference>
<protein>
    <submittedName>
        <fullName evidence="1">Enoyl-CoA hydratase</fullName>
    </submittedName>
</protein>
<dbReference type="Proteomes" id="UP000253307">
    <property type="component" value="Unassembled WGS sequence"/>
</dbReference>
<sequence>MEFKSLKLSIDETVATIAFSRPEVMNAFNTQQIIDLNEATEIVKNDSSIRVLVLTGEGKGFSSGADLSENDPIWKDTKDALMRGYFPSINNIISMPKIVIGSINGPAAGIGAAYAMACDLRIMSEEAFMLSVFSNIALVPDGGLSWLLARNIGYSKALEFAIEAKQIGSQECLQLGIANKVCSPENLESETQKWAQAISMRSPQAVSNTKKIMRDSLEKKFIQTYEDEANTQNSILGNDEFKEGVAAFFEKRKPVFK</sequence>
<dbReference type="AlphaFoldDB" id="A0A368BR24"/>
<reference evidence="1 2" key="1">
    <citation type="journal article" date="2018" name="Microbiome">
        <title>Fine metagenomic profile of the Mediterranean stratified and mixed water columns revealed by assembly and recruitment.</title>
        <authorList>
            <person name="Haro-Moreno J.M."/>
            <person name="Lopez-Perez M."/>
            <person name="De La Torre J.R."/>
            <person name="Picazo A."/>
            <person name="Camacho A."/>
            <person name="Rodriguez-Valera F."/>
        </authorList>
    </citation>
    <scope>NUCLEOTIDE SEQUENCE [LARGE SCALE GENOMIC DNA]</scope>
    <source>
        <strain evidence="1">MED-G82</strain>
    </source>
</reference>
<gene>
    <name evidence="1" type="ORF">DBW96_04230</name>
</gene>
<comment type="caution">
    <text evidence="1">The sequence shown here is derived from an EMBL/GenBank/DDBJ whole genome shotgun (WGS) entry which is preliminary data.</text>
</comment>